<name>A0AA88P4I6_9TELE</name>
<evidence type="ECO:0000256" key="7">
    <source>
        <dbReference type="ARBA" id="ARBA00023125"/>
    </source>
</evidence>
<reference evidence="15" key="1">
    <citation type="submission" date="2023-08" db="EMBL/GenBank/DDBJ databases">
        <title>Chromosome-level Genome Assembly of mud carp (Cirrhinus molitorella).</title>
        <authorList>
            <person name="Liu H."/>
        </authorList>
    </citation>
    <scope>NUCLEOTIDE SEQUENCE</scope>
    <source>
        <strain evidence="15">Prfri</strain>
        <tissue evidence="15">Muscle</tissue>
    </source>
</reference>
<feature type="region of interest" description="Disordered" evidence="13">
    <location>
        <begin position="172"/>
        <end position="213"/>
    </location>
</feature>
<dbReference type="InterPro" id="IPR018376">
    <property type="entry name" value="Enoyl-CoA_hyd/isom_CS"/>
</dbReference>
<dbReference type="InterPro" id="IPR047106">
    <property type="entry name" value="NFIL3-like_bZIP"/>
</dbReference>
<evidence type="ECO:0000259" key="14">
    <source>
        <dbReference type="PROSITE" id="PS50217"/>
    </source>
</evidence>
<gene>
    <name evidence="15" type="ORF">Q8A67_024046</name>
</gene>
<dbReference type="FunFam" id="1.20.5.170:FF:000025">
    <property type="entry name" value="nuclear factor interleukin-3-regulated protein-like"/>
    <property type="match status" value="1"/>
</dbReference>
<evidence type="ECO:0000256" key="9">
    <source>
        <dbReference type="ARBA" id="ARBA00023163"/>
    </source>
</evidence>
<keyword evidence="11" id="KW-0539">Nucleus</keyword>
<dbReference type="GO" id="GO:0003723">
    <property type="term" value="F:RNA binding"/>
    <property type="evidence" value="ECO:0007669"/>
    <property type="project" value="UniProtKB-ARBA"/>
</dbReference>
<dbReference type="PANTHER" id="PTHR15284:SF1">
    <property type="entry name" value="NUCLEAR FACTOR INTERLEUKIN-3-REGULATED PROTEIN"/>
    <property type="match status" value="1"/>
</dbReference>
<dbReference type="Pfam" id="PF00378">
    <property type="entry name" value="ECH_1"/>
    <property type="match status" value="1"/>
</dbReference>
<evidence type="ECO:0000256" key="6">
    <source>
        <dbReference type="ARBA" id="ARBA00023015"/>
    </source>
</evidence>
<dbReference type="Pfam" id="PF07716">
    <property type="entry name" value="bZIP_2"/>
    <property type="match status" value="1"/>
</dbReference>
<dbReference type="Proteomes" id="UP001187343">
    <property type="component" value="Unassembled WGS sequence"/>
</dbReference>
<organism evidence="15 16">
    <name type="scientific">Cirrhinus molitorella</name>
    <name type="common">mud carp</name>
    <dbReference type="NCBI Taxonomy" id="172907"/>
    <lineage>
        <taxon>Eukaryota</taxon>
        <taxon>Metazoa</taxon>
        <taxon>Chordata</taxon>
        <taxon>Craniata</taxon>
        <taxon>Vertebrata</taxon>
        <taxon>Euteleostomi</taxon>
        <taxon>Actinopterygii</taxon>
        <taxon>Neopterygii</taxon>
        <taxon>Teleostei</taxon>
        <taxon>Ostariophysi</taxon>
        <taxon>Cypriniformes</taxon>
        <taxon>Cyprinidae</taxon>
        <taxon>Labeoninae</taxon>
        <taxon>Labeonini</taxon>
        <taxon>Cirrhinus</taxon>
    </lineage>
</organism>
<dbReference type="AlphaFoldDB" id="A0AA88P4I6"/>
<dbReference type="PROSITE" id="PS50217">
    <property type="entry name" value="BZIP"/>
    <property type="match status" value="1"/>
</dbReference>
<evidence type="ECO:0000256" key="2">
    <source>
        <dbReference type="ARBA" id="ARBA00005254"/>
    </source>
</evidence>
<evidence type="ECO:0000256" key="13">
    <source>
        <dbReference type="SAM" id="MobiDB-lite"/>
    </source>
</evidence>
<evidence type="ECO:0000256" key="10">
    <source>
        <dbReference type="ARBA" id="ARBA00023239"/>
    </source>
</evidence>
<dbReference type="EMBL" id="JAUYZG010000023">
    <property type="protein sequence ID" value="KAK2871519.1"/>
    <property type="molecule type" value="Genomic_DNA"/>
</dbReference>
<dbReference type="InterPro" id="IPR010533">
    <property type="entry name" value="Vert_IL3-reg_TF"/>
</dbReference>
<feature type="compositionally biased region" description="Basic and acidic residues" evidence="13">
    <location>
        <begin position="379"/>
        <end position="388"/>
    </location>
</feature>
<evidence type="ECO:0000313" key="15">
    <source>
        <dbReference type="EMBL" id="KAK2871519.1"/>
    </source>
</evidence>
<evidence type="ECO:0000256" key="11">
    <source>
        <dbReference type="ARBA" id="ARBA00023242"/>
    </source>
</evidence>
<dbReference type="GO" id="GO:0005739">
    <property type="term" value="C:mitochondrion"/>
    <property type="evidence" value="ECO:0007669"/>
    <property type="project" value="UniProtKB-SubCell"/>
</dbReference>
<feature type="compositionally biased region" description="Low complexity" evidence="13">
    <location>
        <begin position="239"/>
        <end position="254"/>
    </location>
</feature>
<evidence type="ECO:0000256" key="5">
    <source>
        <dbReference type="ARBA" id="ARBA00022990"/>
    </source>
</evidence>
<dbReference type="GO" id="GO:0003677">
    <property type="term" value="F:DNA binding"/>
    <property type="evidence" value="ECO:0007669"/>
    <property type="project" value="UniProtKB-KW"/>
</dbReference>
<evidence type="ECO:0000256" key="12">
    <source>
        <dbReference type="RuleBase" id="RU003707"/>
    </source>
</evidence>
<dbReference type="InterPro" id="IPR047229">
    <property type="entry name" value="NFIL3-like"/>
</dbReference>
<dbReference type="GO" id="GO:0005634">
    <property type="term" value="C:nucleus"/>
    <property type="evidence" value="ECO:0007669"/>
    <property type="project" value="InterPro"/>
</dbReference>
<dbReference type="GO" id="GO:0004300">
    <property type="term" value="F:enoyl-CoA hydratase activity"/>
    <property type="evidence" value="ECO:0007669"/>
    <property type="project" value="UniProtKB-ARBA"/>
</dbReference>
<dbReference type="Gene3D" id="1.20.5.170">
    <property type="match status" value="1"/>
</dbReference>
<dbReference type="SUPFAM" id="SSF52096">
    <property type="entry name" value="ClpP/crotonase"/>
    <property type="match status" value="1"/>
</dbReference>
<dbReference type="Pfam" id="PF06529">
    <property type="entry name" value="Vert_IL3-reg_TF"/>
    <property type="match status" value="1"/>
</dbReference>
<dbReference type="CDD" id="cd14694">
    <property type="entry name" value="bZIP_NFIL3"/>
    <property type="match status" value="1"/>
</dbReference>
<dbReference type="GO" id="GO:0003700">
    <property type="term" value="F:DNA-binding transcription factor activity"/>
    <property type="evidence" value="ECO:0007669"/>
    <property type="project" value="InterPro"/>
</dbReference>
<feature type="region of interest" description="Disordered" evidence="13">
    <location>
        <begin position="235"/>
        <end position="286"/>
    </location>
</feature>
<dbReference type="Gene3D" id="3.90.226.10">
    <property type="entry name" value="2-enoyl-CoA Hydratase, Chain A, domain 1"/>
    <property type="match status" value="1"/>
</dbReference>
<comment type="similarity">
    <text evidence="2 12">Belongs to the enoyl-CoA hydratase/isomerase family.</text>
</comment>
<dbReference type="GO" id="GO:0006351">
    <property type="term" value="P:DNA-templated transcription"/>
    <property type="evidence" value="ECO:0007669"/>
    <property type="project" value="InterPro"/>
</dbReference>
<dbReference type="InterPro" id="IPR046347">
    <property type="entry name" value="bZIP_sf"/>
</dbReference>
<dbReference type="Gene3D" id="1.10.12.10">
    <property type="entry name" value="Lyase 2-enoyl-coa Hydratase, Chain A, domain 2"/>
    <property type="match status" value="1"/>
</dbReference>
<evidence type="ECO:0000256" key="4">
    <source>
        <dbReference type="ARBA" id="ARBA00022946"/>
    </source>
</evidence>
<dbReference type="PANTHER" id="PTHR15284">
    <property type="entry name" value="NUCLEAR FACTOR INTERLEUKIN-3-REGULATED PROTEIN"/>
    <property type="match status" value="1"/>
</dbReference>
<evidence type="ECO:0000256" key="1">
    <source>
        <dbReference type="ARBA" id="ARBA00004173"/>
    </source>
</evidence>
<comment type="caution">
    <text evidence="15">The sequence shown here is derived from an EMBL/GenBank/DDBJ whole genome shotgun (WGS) entry which is preliminary data.</text>
</comment>
<dbReference type="GO" id="GO:0007623">
    <property type="term" value="P:circadian rhythm"/>
    <property type="evidence" value="ECO:0007669"/>
    <property type="project" value="InterPro"/>
</dbReference>
<dbReference type="FunFam" id="1.10.12.10:FF:000001">
    <property type="entry name" value="Probable enoyl-CoA hydratase, mitochondrial"/>
    <property type="match status" value="1"/>
</dbReference>
<comment type="similarity">
    <text evidence="3">Belongs to the bZIP family. NFIL3 subfamily.</text>
</comment>
<evidence type="ECO:0000313" key="16">
    <source>
        <dbReference type="Proteomes" id="UP001187343"/>
    </source>
</evidence>
<keyword evidence="8" id="KW-0496">Mitochondrion</keyword>
<keyword evidence="10" id="KW-0456">Lyase</keyword>
<dbReference type="SUPFAM" id="SSF57959">
    <property type="entry name" value="Leucine zipper domain"/>
    <property type="match status" value="1"/>
</dbReference>
<feature type="domain" description="BZIP" evidence="14">
    <location>
        <begin position="63"/>
        <end position="113"/>
    </location>
</feature>
<feature type="compositionally biased region" description="Basic and acidic residues" evidence="13">
    <location>
        <begin position="200"/>
        <end position="213"/>
    </location>
</feature>
<dbReference type="CDD" id="cd06558">
    <property type="entry name" value="crotonase-like"/>
    <property type="match status" value="1"/>
</dbReference>
<keyword evidence="5" id="KW-0007">Acetylation</keyword>
<sequence length="737" mass="80527">MQAIKKEPSCTGPYDGEDALVLAVALQGTDRDLINHKLSTLPFKTKSSSCRRKREFIPDEKKDSLYWERRRKNNEAAKRSREKRRINDMVLENKLMALGEENASLKAELLSLKLRFGLVSSAAYAQEVQKISSSTAALYQDFIPPSAVKGSYPSELEPARLTSSHISVIKHSPHSALSDGSDSSMVTQGSPLINISRTPDGIKQEPLETGRYAKDRASPYELYRNYLSSPFPGSYSQPSPFLQLTRSSSSSPRTSDGDDVAVSKSSDGEDEQQVPKGPVPPRADSQSVIVSTLKVPDASASALPHKLRIKARAIQIKVEAIDPDYESSGKSSFPIDMSASRCYQMSQYVSPEYIQSSLSPMSFQMTDAQDWSQQPKEWHKDHQEEPTNCKHRHCPGSPRPMPNKLINSESENLYLKQGIADLSAEVATLKRLITKQHGSDSFLHTFLNKRERCARHAFNGGVRLYSSDVKSGDDLIVRYLDGDDSGIVVLGINRPQSKNAISKNLVTMMSEALESLKTDNKVRTVILCSMVPGIFCAGADLKERAKMQQSEVGPFVTKARTLITELGTLPMPTIAAIDGAALGGGLEMALACDIRVAASSAKMGLVETKLAIIPGAGGTQRLPRTVGVSVAKELIFAARALSGDEAKSLGLVNHAVEQNKSGDAAYLRALDLAREIIPQGPIAIRMAKLAINQGIEVDLKTGLAIEEACYSQVIPTKDRLEGLQAFKEKRPPRFKGE</sequence>
<feature type="region of interest" description="Disordered" evidence="13">
    <location>
        <begin position="379"/>
        <end position="399"/>
    </location>
</feature>
<dbReference type="InterPro" id="IPR014748">
    <property type="entry name" value="Enoyl-CoA_hydra_C"/>
</dbReference>
<keyword evidence="4" id="KW-0809">Transit peptide</keyword>
<dbReference type="PROSITE" id="PS00036">
    <property type="entry name" value="BZIP_BASIC"/>
    <property type="match status" value="1"/>
</dbReference>
<dbReference type="InterPro" id="IPR001753">
    <property type="entry name" value="Enoyl-CoA_hydra/iso"/>
</dbReference>
<evidence type="ECO:0000256" key="3">
    <source>
        <dbReference type="ARBA" id="ARBA00006079"/>
    </source>
</evidence>
<comment type="subcellular location">
    <subcellularLocation>
        <location evidence="1">Mitochondrion</location>
    </subcellularLocation>
</comment>
<accession>A0AA88P4I6</accession>
<dbReference type="InterPro" id="IPR029045">
    <property type="entry name" value="ClpP/crotonase-like_dom_sf"/>
</dbReference>
<keyword evidence="6" id="KW-0805">Transcription regulation</keyword>
<proteinExistence type="inferred from homology"/>
<dbReference type="SMART" id="SM00338">
    <property type="entry name" value="BRLZ"/>
    <property type="match status" value="1"/>
</dbReference>
<feature type="compositionally biased region" description="Polar residues" evidence="13">
    <location>
        <begin position="178"/>
        <end position="197"/>
    </location>
</feature>
<evidence type="ECO:0000256" key="8">
    <source>
        <dbReference type="ARBA" id="ARBA00023128"/>
    </source>
</evidence>
<dbReference type="PROSITE" id="PS00166">
    <property type="entry name" value="ENOYL_COA_HYDRATASE"/>
    <property type="match status" value="1"/>
</dbReference>
<keyword evidence="7" id="KW-0238">DNA-binding</keyword>
<keyword evidence="16" id="KW-1185">Reference proteome</keyword>
<keyword evidence="9" id="KW-0804">Transcription</keyword>
<dbReference type="FunFam" id="3.90.226.10:FF:000022">
    <property type="entry name" value="methylglutaconyl-CoA hydratase, mitochondrial isoform X1"/>
    <property type="match status" value="1"/>
</dbReference>
<dbReference type="InterPro" id="IPR004827">
    <property type="entry name" value="bZIP"/>
</dbReference>
<protein>
    <recommendedName>
        <fullName evidence="14">BZIP domain-containing protein</fullName>
    </recommendedName>
</protein>